<accession>A0A8J2S1K4</accession>
<dbReference type="PANTHER" id="PTHR24252">
    <property type="entry name" value="ACROSIN-RELATED"/>
    <property type="match status" value="1"/>
</dbReference>
<evidence type="ECO:0000313" key="9">
    <source>
        <dbReference type="Proteomes" id="UP000789390"/>
    </source>
</evidence>
<dbReference type="CDD" id="cd00190">
    <property type="entry name" value="Tryp_SPc"/>
    <property type="match status" value="1"/>
</dbReference>
<evidence type="ECO:0000256" key="3">
    <source>
        <dbReference type="ARBA" id="ARBA00023157"/>
    </source>
</evidence>
<name>A0A8J2S1K4_9CRUS</name>
<keyword evidence="4" id="KW-0378">Hydrolase</keyword>
<dbReference type="SMART" id="SM00020">
    <property type="entry name" value="Tryp_SPc"/>
    <property type="match status" value="1"/>
</dbReference>
<keyword evidence="4" id="KW-0720">Serine protease</keyword>
<feature type="transmembrane region" description="Helical" evidence="6">
    <location>
        <begin position="21"/>
        <end position="39"/>
    </location>
</feature>
<reference evidence="8" key="1">
    <citation type="submission" date="2021-11" db="EMBL/GenBank/DDBJ databases">
        <authorList>
            <person name="Schell T."/>
        </authorList>
    </citation>
    <scope>NUCLEOTIDE SEQUENCE</scope>
    <source>
        <strain evidence="8">M5</strain>
    </source>
</reference>
<dbReference type="FunFam" id="2.40.10.10:FF:000038">
    <property type="entry name" value="Serine protease"/>
    <property type="match status" value="1"/>
</dbReference>
<dbReference type="GO" id="GO:0004252">
    <property type="term" value="F:serine-type endopeptidase activity"/>
    <property type="evidence" value="ECO:0007669"/>
    <property type="project" value="InterPro"/>
</dbReference>
<evidence type="ECO:0000256" key="2">
    <source>
        <dbReference type="ARBA" id="ARBA00022525"/>
    </source>
</evidence>
<evidence type="ECO:0000256" key="5">
    <source>
        <dbReference type="SAM" id="MobiDB-lite"/>
    </source>
</evidence>
<dbReference type="Pfam" id="PF00089">
    <property type="entry name" value="Trypsin"/>
    <property type="match status" value="1"/>
</dbReference>
<dbReference type="InterPro" id="IPR001254">
    <property type="entry name" value="Trypsin_dom"/>
</dbReference>
<keyword evidence="2" id="KW-0964">Secreted</keyword>
<dbReference type="InterPro" id="IPR009003">
    <property type="entry name" value="Peptidase_S1_PA"/>
</dbReference>
<feature type="domain" description="Peptidase S1" evidence="7">
    <location>
        <begin position="413"/>
        <end position="644"/>
    </location>
</feature>
<dbReference type="EMBL" id="CAKKLH010000336">
    <property type="protein sequence ID" value="CAH0113021.1"/>
    <property type="molecule type" value="Genomic_DNA"/>
</dbReference>
<dbReference type="PRINTS" id="PR00722">
    <property type="entry name" value="CHYMOTRYPSIN"/>
</dbReference>
<evidence type="ECO:0000256" key="6">
    <source>
        <dbReference type="SAM" id="Phobius"/>
    </source>
</evidence>
<keyword evidence="6" id="KW-0812">Transmembrane</keyword>
<dbReference type="InterPro" id="IPR018114">
    <property type="entry name" value="TRYPSIN_HIS"/>
</dbReference>
<dbReference type="InterPro" id="IPR001314">
    <property type="entry name" value="Peptidase_S1A"/>
</dbReference>
<dbReference type="InterPro" id="IPR043504">
    <property type="entry name" value="Peptidase_S1_PA_chymotrypsin"/>
</dbReference>
<proteinExistence type="predicted"/>
<feature type="region of interest" description="Disordered" evidence="5">
    <location>
        <begin position="149"/>
        <end position="168"/>
    </location>
</feature>
<evidence type="ECO:0000256" key="1">
    <source>
        <dbReference type="ARBA" id="ARBA00004613"/>
    </source>
</evidence>
<feature type="compositionally biased region" description="Pro residues" evidence="5">
    <location>
        <begin position="359"/>
        <end position="370"/>
    </location>
</feature>
<evidence type="ECO:0000313" key="8">
    <source>
        <dbReference type="EMBL" id="CAH0113021.1"/>
    </source>
</evidence>
<organism evidence="8 9">
    <name type="scientific">Daphnia galeata</name>
    <dbReference type="NCBI Taxonomy" id="27404"/>
    <lineage>
        <taxon>Eukaryota</taxon>
        <taxon>Metazoa</taxon>
        <taxon>Ecdysozoa</taxon>
        <taxon>Arthropoda</taxon>
        <taxon>Crustacea</taxon>
        <taxon>Branchiopoda</taxon>
        <taxon>Diplostraca</taxon>
        <taxon>Cladocera</taxon>
        <taxon>Anomopoda</taxon>
        <taxon>Daphniidae</taxon>
        <taxon>Daphnia</taxon>
    </lineage>
</organism>
<dbReference type="Proteomes" id="UP000789390">
    <property type="component" value="Unassembled WGS sequence"/>
</dbReference>
<feature type="region of interest" description="Disordered" evidence="5">
    <location>
        <begin position="212"/>
        <end position="246"/>
    </location>
</feature>
<dbReference type="InterPro" id="IPR033116">
    <property type="entry name" value="TRYPSIN_SER"/>
</dbReference>
<dbReference type="AlphaFoldDB" id="A0A8J2S1K4"/>
<dbReference type="SUPFAM" id="SSF50494">
    <property type="entry name" value="Trypsin-like serine proteases"/>
    <property type="match status" value="1"/>
</dbReference>
<keyword evidence="9" id="KW-1185">Reference proteome</keyword>
<feature type="region of interest" description="Disordered" evidence="5">
    <location>
        <begin position="353"/>
        <end position="375"/>
    </location>
</feature>
<comment type="subcellular location">
    <subcellularLocation>
        <location evidence="1">Secreted</location>
    </subcellularLocation>
</comment>
<dbReference type="PROSITE" id="PS00134">
    <property type="entry name" value="TRYPSIN_HIS"/>
    <property type="match status" value="1"/>
</dbReference>
<keyword evidence="4" id="KW-0645">Protease</keyword>
<evidence type="ECO:0000259" key="7">
    <source>
        <dbReference type="PROSITE" id="PS50240"/>
    </source>
</evidence>
<dbReference type="OrthoDB" id="9977936at2759"/>
<protein>
    <recommendedName>
        <fullName evidence="7">Peptidase S1 domain-containing protein</fullName>
    </recommendedName>
</protein>
<dbReference type="PROSITE" id="PS50240">
    <property type="entry name" value="TRYPSIN_DOM"/>
    <property type="match status" value="1"/>
</dbReference>
<keyword evidence="3" id="KW-1015">Disulfide bond</keyword>
<keyword evidence="6" id="KW-0472">Membrane</keyword>
<evidence type="ECO:0000256" key="4">
    <source>
        <dbReference type="RuleBase" id="RU363034"/>
    </source>
</evidence>
<dbReference type="Gene3D" id="2.40.10.10">
    <property type="entry name" value="Trypsin-like serine proteases"/>
    <property type="match status" value="1"/>
</dbReference>
<dbReference type="PANTHER" id="PTHR24252:SF10">
    <property type="entry name" value="SERINE PROTEASE 56"/>
    <property type="match status" value="1"/>
</dbReference>
<gene>
    <name evidence="8" type="ORF">DGAL_LOCUS16823</name>
</gene>
<keyword evidence="6" id="KW-1133">Transmembrane helix</keyword>
<comment type="caution">
    <text evidence="8">The sequence shown here is derived from an EMBL/GenBank/DDBJ whole genome shotgun (WGS) entry which is preliminary data.</text>
</comment>
<dbReference type="GO" id="GO:0006508">
    <property type="term" value="P:proteolysis"/>
    <property type="evidence" value="ECO:0007669"/>
    <property type="project" value="UniProtKB-KW"/>
</dbReference>
<dbReference type="GO" id="GO:0005576">
    <property type="term" value="C:extracellular region"/>
    <property type="evidence" value="ECO:0007669"/>
    <property type="project" value="UniProtKB-SubCell"/>
</dbReference>
<sequence>MITVFKKIEIKMKSYSATSRWVYLIVGFIVMAELVTVSGRGHIDYQSSFGPKERRKRQVVQSDAFSLLSSLTRPAGGTLTTQPPSGAPAGKQLDLNNNAFGGLIGGIFNQALSNFARPTNNNGGANIDLGGLLNPQTWANFGNQASVQFQPQQGGGGDVSFPGKVPTTINKMTTSKTTTIKTTMNKKSSTTLTSLTNLNDVPVNRPTNVFPGNSEFCRQRPHHRRCRPVPGHGEHGHGQVPPTPAPIANLPNELKGITWAQYIDSTSMLWLPSGTTVPGFIPGRAYYLGFGNPDFAYQTCSTPSSESGRCRFVQHCARPEIIVTLNSFVSYACPIGSDYMGVCCPDNTQPTVPATLSPASPPPPPTPAPTAAPTTAAPTTLAPVVTTVPTVPTTTKPVPKKGCGELMKQTTRIVGGVPADKGEWPWMAALLRDKTDQYCGGVLITDRHILTASHCVDNFKPEDVTVRLGEYDFSQVSEARRDFAVDAIYMHESYDRRTYANDIALIKLKTKATFNSDIWPICLPPSNVVLEGQSAFVTGWGTTSYSGQASEVLLEVILPIWALADCQKSYTQPISDKQLCAGYKAGGKDSCQGDSGGPLMYQMSTGRWAVVGVVSWGIRCAEKDKPGVYTRVTSYSDWIKAKVLA</sequence>
<dbReference type="PROSITE" id="PS00135">
    <property type="entry name" value="TRYPSIN_SER"/>
    <property type="match status" value="1"/>
</dbReference>